<keyword evidence="3" id="KW-1185">Reference proteome</keyword>
<organism evidence="2 3">
    <name type="scientific">Blepharisma stoltei</name>
    <dbReference type="NCBI Taxonomy" id="1481888"/>
    <lineage>
        <taxon>Eukaryota</taxon>
        <taxon>Sar</taxon>
        <taxon>Alveolata</taxon>
        <taxon>Ciliophora</taxon>
        <taxon>Postciliodesmatophora</taxon>
        <taxon>Heterotrichea</taxon>
        <taxon>Heterotrichida</taxon>
        <taxon>Blepharismidae</taxon>
        <taxon>Blepharisma</taxon>
    </lineage>
</organism>
<sequence length="436" mass="49992">MARNFNPLLFETLNVGKHIKSSKKRFMWKFELDGKEHVIDLFLSKISGKRKILLNGDIKIEAKRSSSSYGSYPLRIGSHSLLLFELEGNIFDLRCDNISFEAALMRNRSKSDFTGGYRDREPRGDTYSGGNWDEQYRSRGEASELYGGRTDYNIDTYKTSSRWEKAEEPEDYRSSRIDQFKAEWEENKRWERKEREEEEEYRNYPKYQSKRRQSPDPLPRASVPQRNERVSVPSPPKQQISKSEPKVESPPPKPLDLLDAPPVQSSLPDDLFTKPLQSSANQNPLGNPYSMSSNPFESDPSTEESPFGLQQSSSQEQTSQPPLIQPQPEQKPDFDHFIDLDNLHLGDGYSPAVARKIQEANKPITINNPNVPNVPLNQLLTNRPQQNPAMNTMAGMNPMNPMNPMNNPMAAMMAYNQFMTGMMMNPYMNPQQPCPK</sequence>
<gene>
    <name evidence="2" type="ORF">BSTOLATCC_MIC3791</name>
</gene>
<evidence type="ECO:0000256" key="1">
    <source>
        <dbReference type="SAM" id="MobiDB-lite"/>
    </source>
</evidence>
<feature type="region of interest" description="Disordered" evidence="1">
    <location>
        <begin position="187"/>
        <end position="342"/>
    </location>
</feature>
<evidence type="ECO:0000313" key="3">
    <source>
        <dbReference type="Proteomes" id="UP001162131"/>
    </source>
</evidence>
<reference evidence="2" key="1">
    <citation type="submission" date="2021-09" db="EMBL/GenBank/DDBJ databases">
        <authorList>
            <consortium name="AG Swart"/>
            <person name="Singh M."/>
            <person name="Singh A."/>
            <person name="Seah K."/>
            <person name="Emmerich C."/>
        </authorList>
    </citation>
    <scope>NUCLEOTIDE SEQUENCE</scope>
    <source>
        <strain evidence="2">ATCC30299</strain>
    </source>
</reference>
<dbReference type="EMBL" id="CAJZBQ010000004">
    <property type="protein sequence ID" value="CAG9311502.1"/>
    <property type="molecule type" value="Genomic_DNA"/>
</dbReference>
<feature type="region of interest" description="Disordered" evidence="1">
    <location>
        <begin position="113"/>
        <end position="134"/>
    </location>
</feature>
<feature type="compositionally biased region" description="Polar residues" evidence="1">
    <location>
        <begin position="275"/>
        <end position="296"/>
    </location>
</feature>
<feature type="compositionally biased region" description="Basic and acidic residues" evidence="1">
    <location>
        <begin position="330"/>
        <end position="342"/>
    </location>
</feature>
<accession>A0AAU9IDH1</accession>
<protein>
    <submittedName>
        <fullName evidence="2">Uncharacterized protein</fullName>
    </submittedName>
</protein>
<comment type="caution">
    <text evidence="2">The sequence shown here is derived from an EMBL/GenBank/DDBJ whole genome shotgun (WGS) entry which is preliminary data.</text>
</comment>
<dbReference type="AlphaFoldDB" id="A0AAU9IDH1"/>
<evidence type="ECO:0000313" key="2">
    <source>
        <dbReference type="EMBL" id="CAG9311502.1"/>
    </source>
</evidence>
<dbReference type="Proteomes" id="UP001162131">
    <property type="component" value="Unassembled WGS sequence"/>
</dbReference>
<name>A0AAU9IDH1_9CILI</name>
<proteinExistence type="predicted"/>
<feature type="compositionally biased region" description="Low complexity" evidence="1">
    <location>
        <begin position="310"/>
        <end position="320"/>
    </location>
</feature>